<dbReference type="NCBIfam" id="TIGR00675">
    <property type="entry name" value="dcm"/>
    <property type="match status" value="1"/>
</dbReference>
<proteinExistence type="inferred from homology"/>
<comment type="catalytic activity">
    <reaction evidence="7">
        <text>a 2'-deoxycytidine in DNA + S-adenosyl-L-methionine = a 5-methyl-2'-deoxycytidine in DNA + S-adenosyl-L-homocysteine + H(+)</text>
        <dbReference type="Rhea" id="RHEA:13681"/>
        <dbReference type="Rhea" id="RHEA-COMP:11369"/>
        <dbReference type="Rhea" id="RHEA-COMP:11370"/>
        <dbReference type="ChEBI" id="CHEBI:15378"/>
        <dbReference type="ChEBI" id="CHEBI:57856"/>
        <dbReference type="ChEBI" id="CHEBI:59789"/>
        <dbReference type="ChEBI" id="CHEBI:85452"/>
        <dbReference type="ChEBI" id="CHEBI:85454"/>
        <dbReference type="EC" id="2.1.1.37"/>
    </reaction>
</comment>
<dbReference type="Gene3D" id="3.40.50.150">
    <property type="entry name" value="Vaccinia Virus protein VP39"/>
    <property type="match status" value="1"/>
</dbReference>
<dbReference type="Gene3D" id="3.90.120.10">
    <property type="entry name" value="DNA Methylase, subunit A, domain 2"/>
    <property type="match status" value="1"/>
</dbReference>
<gene>
    <name evidence="8" type="ORF">B4109_3106</name>
</gene>
<dbReference type="RefSeq" id="WP_061567304.1">
    <property type="nucleotide sequence ID" value="NZ_LQYV01000041.1"/>
</dbReference>
<dbReference type="EC" id="2.1.1.37" evidence="7"/>
<dbReference type="PROSITE" id="PS51679">
    <property type="entry name" value="SAM_MT_C5"/>
    <property type="match status" value="1"/>
</dbReference>
<dbReference type="GO" id="GO:0032259">
    <property type="term" value="P:methylation"/>
    <property type="evidence" value="ECO:0007669"/>
    <property type="project" value="UniProtKB-KW"/>
</dbReference>
<keyword evidence="2 5" id="KW-0808">Transferase</keyword>
<dbReference type="GO" id="GO:0003886">
    <property type="term" value="F:DNA (cytosine-5-)-methyltransferase activity"/>
    <property type="evidence" value="ECO:0007669"/>
    <property type="project" value="UniProtKB-EC"/>
</dbReference>
<evidence type="ECO:0000256" key="3">
    <source>
        <dbReference type="ARBA" id="ARBA00022691"/>
    </source>
</evidence>
<evidence type="ECO:0000256" key="7">
    <source>
        <dbReference type="RuleBase" id="RU000417"/>
    </source>
</evidence>
<keyword evidence="4" id="KW-0680">Restriction system</keyword>
<accession>A0A150MSV3</accession>
<evidence type="ECO:0000256" key="2">
    <source>
        <dbReference type="ARBA" id="ARBA00022679"/>
    </source>
</evidence>
<dbReference type="EMBL" id="LQYV01000041">
    <property type="protein sequence ID" value="KYD27600.1"/>
    <property type="molecule type" value="Genomic_DNA"/>
</dbReference>
<comment type="similarity">
    <text evidence="5 6">Belongs to the class I-like SAM-binding methyltransferase superfamily. C5-methyltransferase family.</text>
</comment>
<dbReference type="InterPro" id="IPR001525">
    <property type="entry name" value="C5_MeTfrase"/>
</dbReference>
<evidence type="ECO:0000256" key="1">
    <source>
        <dbReference type="ARBA" id="ARBA00022603"/>
    </source>
</evidence>
<dbReference type="GO" id="GO:0009307">
    <property type="term" value="P:DNA restriction-modification system"/>
    <property type="evidence" value="ECO:0007669"/>
    <property type="project" value="UniProtKB-KW"/>
</dbReference>
<dbReference type="CDD" id="cd00315">
    <property type="entry name" value="Cyt_C5_DNA_methylase"/>
    <property type="match status" value="1"/>
</dbReference>
<evidence type="ECO:0000256" key="6">
    <source>
        <dbReference type="RuleBase" id="RU000416"/>
    </source>
</evidence>
<dbReference type="PRINTS" id="PR00105">
    <property type="entry name" value="C5METTRFRASE"/>
</dbReference>
<dbReference type="PROSITE" id="PS00095">
    <property type="entry name" value="C5_MTASE_2"/>
    <property type="match status" value="1"/>
</dbReference>
<dbReference type="Proteomes" id="UP000075424">
    <property type="component" value="Unassembled WGS sequence"/>
</dbReference>
<dbReference type="PANTHER" id="PTHR10629:SF52">
    <property type="entry name" value="DNA (CYTOSINE-5)-METHYLTRANSFERASE 1"/>
    <property type="match status" value="1"/>
</dbReference>
<dbReference type="REBASE" id="149652">
    <property type="entry name" value="M.Gst4109ORF3106P"/>
</dbReference>
<dbReference type="InterPro" id="IPR029063">
    <property type="entry name" value="SAM-dependent_MTases_sf"/>
</dbReference>
<evidence type="ECO:0000313" key="9">
    <source>
        <dbReference type="Proteomes" id="UP000075424"/>
    </source>
</evidence>
<keyword evidence="3 5" id="KW-0949">S-adenosyl-L-methionine</keyword>
<comment type="caution">
    <text evidence="8">The sequence shown here is derived from an EMBL/GenBank/DDBJ whole genome shotgun (WGS) entry which is preliminary data.</text>
</comment>
<dbReference type="Pfam" id="PF00145">
    <property type="entry name" value="DNA_methylase"/>
    <property type="match status" value="1"/>
</dbReference>
<feature type="active site" evidence="5">
    <location>
        <position position="83"/>
    </location>
</feature>
<name>A0A150MSV3_GEOSE</name>
<sequence length="432" mass="48324">MIRPKAIDLFAGAGGMSLGFEQAGFDIVASVEIDPIHCAVHKFNFPNTLTICADISNLTGESILESVGLSKGEVDVIFGGPPCQGFSMIGKRLIDDPRNALVGHFARIVKEIRPRYFVMENVPGLTVGHAKQILNQFIEEFQDTGYGVLPYKVLNAANYGVPQNRRRVFVIGYRNDVKRPNYPEPITAIRGKKGIDGLKESELPWCPSIYEALADLPDIDFFEELLHSDSVPFKCQPKSKYASFLHGTLADPEDFSYPRVWNPDILTSSLRTNHTAASRERFAQTPGGEVEKVSRFFKLHNEGISNTLRAGTDSKRGAYTSPRPIHPVFNRVISVREAARIHSFPDWFRFHVTKWHGFRQVGNSVPPLLARAVAKEIVRAIGVNPEKPKESLVLGDEDLLKMDMTEAAQYFNVPRDVIGTRTRASEKEVRYV</sequence>
<dbReference type="InterPro" id="IPR050390">
    <property type="entry name" value="C5-Methyltransferase"/>
</dbReference>
<protein>
    <recommendedName>
        <fullName evidence="7">Cytosine-specific methyltransferase</fullName>
        <ecNumber evidence="7">2.1.1.37</ecNumber>
    </recommendedName>
</protein>
<evidence type="ECO:0000313" key="8">
    <source>
        <dbReference type="EMBL" id="KYD27600.1"/>
    </source>
</evidence>
<evidence type="ECO:0000256" key="4">
    <source>
        <dbReference type="ARBA" id="ARBA00022747"/>
    </source>
</evidence>
<dbReference type="AlphaFoldDB" id="A0A150MSV3"/>
<evidence type="ECO:0000256" key="5">
    <source>
        <dbReference type="PROSITE-ProRule" id="PRU01016"/>
    </source>
</evidence>
<reference evidence="8 9" key="1">
    <citation type="submission" date="2016-01" db="EMBL/GenBank/DDBJ databases">
        <title>Draft Genome Sequences of Seven Thermophilic Sporeformers Isolated from Foods.</title>
        <authorList>
            <person name="Berendsen E.M."/>
            <person name="Wells-Bennik M.H."/>
            <person name="Krawcyk A.O."/>
            <person name="De Jong A."/>
            <person name="Holsappel S."/>
            <person name="Eijlander R.T."/>
            <person name="Kuipers O.P."/>
        </authorList>
    </citation>
    <scope>NUCLEOTIDE SEQUENCE [LARGE SCALE GENOMIC DNA]</scope>
    <source>
        <strain evidence="8 9">B4109</strain>
    </source>
</reference>
<dbReference type="SUPFAM" id="SSF53335">
    <property type="entry name" value="S-adenosyl-L-methionine-dependent methyltransferases"/>
    <property type="match status" value="1"/>
</dbReference>
<organism evidence="8 9">
    <name type="scientific">Geobacillus stearothermophilus</name>
    <name type="common">Bacillus stearothermophilus</name>
    <dbReference type="NCBI Taxonomy" id="1422"/>
    <lineage>
        <taxon>Bacteria</taxon>
        <taxon>Bacillati</taxon>
        <taxon>Bacillota</taxon>
        <taxon>Bacilli</taxon>
        <taxon>Bacillales</taxon>
        <taxon>Anoxybacillaceae</taxon>
        <taxon>Geobacillus</taxon>
    </lineage>
</organism>
<dbReference type="InterPro" id="IPR018117">
    <property type="entry name" value="C5_DNA_meth_AS"/>
</dbReference>
<dbReference type="PATRIC" id="fig|1422.18.peg.2840"/>
<dbReference type="InterPro" id="IPR031303">
    <property type="entry name" value="C5_meth_CS"/>
</dbReference>
<keyword evidence="1 5" id="KW-0489">Methyltransferase</keyword>
<dbReference type="PROSITE" id="PS00094">
    <property type="entry name" value="C5_MTASE_1"/>
    <property type="match status" value="1"/>
</dbReference>
<dbReference type="PANTHER" id="PTHR10629">
    <property type="entry name" value="CYTOSINE-SPECIFIC METHYLTRANSFERASE"/>
    <property type="match status" value="1"/>
</dbReference>